<dbReference type="Proteomes" id="UP000308600">
    <property type="component" value="Unassembled WGS sequence"/>
</dbReference>
<reference evidence="1 2" key="1">
    <citation type="journal article" date="2019" name="Nat. Ecol. Evol.">
        <title>Megaphylogeny resolves global patterns of mushroom evolution.</title>
        <authorList>
            <person name="Varga T."/>
            <person name="Krizsan K."/>
            <person name="Foldi C."/>
            <person name="Dima B."/>
            <person name="Sanchez-Garcia M."/>
            <person name="Sanchez-Ramirez S."/>
            <person name="Szollosi G.J."/>
            <person name="Szarkandi J.G."/>
            <person name="Papp V."/>
            <person name="Albert L."/>
            <person name="Andreopoulos W."/>
            <person name="Angelini C."/>
            <person name="Antonin V."/>
            <person name="Barry K.W."/>
            <person name="Bougher N.L."/>
            <person name="Buchanan P."/>
            <person name="Buyck B."/>
            <person name="Bense V."/>
            <person name="Catcheside P."/>
            <person name="Chovatia M."/>
            <person name="Cooper J."/>
            <person name="Damon W."/>
            <person name="Desjardin D."/>
            <person name="Finy P."/>
            <person name="Geml J."/>
            <person name="Haridas S."/>
            <person name="Hughes K."/>
            <person name="Justo A."/>
            <person name="Karasinski D."/>
            <person name="Kautmanova I."/>
            <person name="Kiss B."/>
            <person name="Kocsube S."/>
            <person name="Kotiranta H."/>
            <person name="LaButti K.M."/>
            <person name="Lechner B.E."/>
            <person name="Liimatainen K."/>
            <person name="Lipzen A."/>
            <person name="Lukacs Z."/>
            <person name="Mihaltcheva S."/>
            <person name="Morgado L.N."/>
            <person name="Niskanen T."/>
            <person name="Noordeloos M.E."/>
            <person name="Ohm R.A."/>
            <person name="Ortiz-Santana B."/>
            <person name="Ovrebo C."/>
            <person name="Racz N."/>
            <person name="Riley R."/>
            <person name="Savchenko A."/>
            <person name="Shiryaev A."/>
            <person name="Soop K."/>
            <person name="Spirin V."/>
            <person name="Szebenyi C."/>
            <person name="Tomsovsky M."/>
            <person name="Tulloss R.E."/>
            <person name="Uehling J."/>
            <person name="Grigoriev I.V."/>
            <person name="Vagvolgyi C."/>
            <person name="Papp T."/>
            <person name="Martin F.M."/>
            <person name="Miettinen O."/>
            <person name="Hibbett D.S."/>
            <person name="Nagy L.G."/>
        </authorList>
    </citation>
    <scope>NUCLEOTIDE SEQUENCE [LARGE SCALE GENOMIC DNA]</scope>
    <source>
        <strain evidence="1 2">NL-1719</strain>
    </source>
</reference>
<protein>
    <submittedName>
        <fullName evidence="1">Uncharacterized protein</fullName>
    </submittedName>
</protein>
<evidence type="ECO:0000313" key="1">
    <source>
        <dbReference type="EMBL" id="TFK65062.1"/>
    </source>
</evidence>
<sequence length="172" mass="18513">MADSLSSECTPLKKEYDLCFNAWFAGYLEPAVRISASSSSNSSSSSSSNQSSNNNPANSSPGTPISSWPASTSITAPAGGKDQRRLTAAEIKAQKDAQAAREKYSKEKAEEFQRKCGGIWKDYRSCVQKAVKDKGLDALLQQAREENPLVNPPPPMSTPASKPEPEKAKQSN</sequence>
<keyword evidence="2" id="KW-1185">Reference proteome</keyword>
<gene>
    <name evidence="1" type="ORF">BDN72DRAFT_846052</name>
</gene>
<organism evidence="1 2">
    <name type="scientific">Pluteus cervinus</name>
    <dbReference type="NCBI Taxonomy" id="181527"/>
    <lineage>
        <taxon>Eukaryota</taxon>
        <taxon>Fungi</taxon>
        <taxon>Dikarya</taxon>
        <taxon>Basidiomycota</taxon>
        <taxon>Agaricomycotina</taxon>
        <taxon>Agaricomycetes</taxon>
        <taxon>Agaricomycetidae</taxon>
        <taxon>Agaricales</taxon>
        <taxon>Pluteineae</taxon>
        <taxon>Pluteaceae</taxon>
        <taxon>Pluteus</taxon>
    </lineage>
</organism>
<evidence type="ECO:0000313" key="2">
    <source>
        <dbReference type="Proteomes" id="UP000308600"/>
    </source>
</evidence>
<dbReference type="EMBL" id="ML208449">
    <property type="protein sequence ID" value="TFK65062.1"/>
    <property type="molecule type" value="Genomic_DNA"/>
</dbReference>
<name>A0ACD3AJM0_9AGAR</name>
<proteinExistence type="predicted"/>
<accession>A0ACD3AJM0</accession>